<gene>
    <name evidence="1" type="ORF">DEA37_0005106</name>
</gene>
<reference evidence="1 2" key="1">
    <citation type="journal article" date="2019" name="Gigascience">
        <title>Whole-genome sequence of the oriental lung fluke Paragonimus westermani.</title>
        <authorList>
            <person name="Oey H."/>
            <person name="Zakrzewski M."/>
            <person name="Narain K."/>
            <person name="Devi K.R."/>
            <person name="Agatsuma T."/>
            <person name="Nawaratna S."/>
            <person name="Gobert G.N."/>
            <person name="Jones M.K."/>
            <person name="Ragan M.A."/>
            <person name="McManus D.P."/>
            <person name="Krause L."/>
        </authorList>
    </citation>
    <scope>NUCLEOTIDE SEQUENCE [LARGE SCALE GENOMIC DNA]</scope>
    <source>
        <strain evidence="1 2">IND2009</strain>
    </source>
</reference>
<evidence type="ECO:0008006" key="3">
    <source>
        <dbReference type="Google" id="ProtNLM"/>
    </source>
</evidence>
<dbReference type="Gene3D" id="3.10.10.10">
    <property type="entry name" value="HIV Type 1 Reverse Transcriptase, subunit A, domain 1"/>
    <property type="match status" value="1"/>
</dbReference>
<evidence type="ECO:0000313" key="2">
    <source>
        <dbReference type="Proteomes" id="UP000324629"/>
    </source>
</evidence>
<dbReference type="InterPro" id="IPR043502">
    <property type="entry name" value="DNA/RNA_pol_sf"/>
</dbReference>
<proteinExistence type="predicted"/>
<dbReference type="SUPFAM" id="SSF56672">
    <property type="entry name" value="DNA/RNA polymerases"/>
    <property type="match status" value="1"/>
</dbReference>
<sequence length="151" mass="16589">MDDLKLLDQPVNSICNQTKLHSRSETLLLAPGSQRQIEELKIWYASAFEPGLGLCTEAKATHILNPGVKPVFRPERSVQYAAIPIVEGELDRLQTESIIQSVNYSEWAAPIVVIKKAHGGIASDCIFDWTCATLSSFTRHVASPATITLLS</sequence>
<keyword evidence="2" id="KW-1185">Reference proteome</keyword>
<dbReference type="AlphaFoldDB" id="A0A5J4NIG9"/>
<dbReference type="PANTHER" id="PTHR37984">
    <property type="entry name" value="PROTEIN CBG26694"/>
    <property type="match status" value="1"/>
</dbReference>
<dbReference type="Proteomes" id="UP000324629">
    <property type="component" value="Unassembled WGS sequence"/>
</dbReference>
<dbReference type="PANTHER" id="PTHR37984:SF5">
    <property type="entry name" value="PROTEIN NYNRIN-LIKE"/>
    <property type="match status" value="1"/>
</dbReference>
<accession>A0A5J4NIG9</accession>
<dbReference type="EMBL" id="QNGE01002621">
    <property type="protein sequence ID" value="KAA3675274.1"/>
    <property type="molecule type" value="Genomic_DNA"/>
</dbReference>
<dbReference type="InterPro" id="IPR050951">
    <property type="entry name" value="Retrovirus_Pol_polyprotein"/>
</dbReference>
<organism evidence="1 2">
    <name type="scientific">Paragonimus westermani</name>
    <dbReference type="NCBI Taxonomy" id="34504"/>
    <lineage>
        <taxon>Eukaryota</taxon>
        <taxon>Metazoa</taxon>
        <taxon>Spiralia</taxon>
        <taxon>Lophotrochozoa</taxon>
        <taxon>Platyhelminthes</taxon>
        <taxon>Trematoda</taxon>
        <taxon>Digenea</taxon>
        <taxon>Plagiorchiida</taxon>
        <taxon>Troglotremata</taxon>
        <taxon>Troglotrematidae</taxon>
        <taxon>Paragonimus</taxon>
    </lineage>
</organism>
<comment type="caution">
    <text evidence="1">The sequence shown here is derived from an EMBL/GenBank/DDBJ whole genome shotgun (WGS) entry which is preliminary data.</text>
</comment>
<evidence type="ECO:0000313" key="1">
    <source>
        <dbReference type="EMBL" id="KAA3675274.1"/>
    </source>
</evidence>
<protein>
    <recommendedName>
        <fullName evidence="3">Reverse transcriptase/retrotransposon-derived protein RNase H-like domain-containing protein</fullName>
    </recommendedName>
</protein>
<name>A0A5J4NIG9_9TREM</name>